<gene>
    <name evidence="1" type="ORF">CHC_T00006508001</name>
</gene>
<evidence type="ECO:0000313" key="1">
    <source>
        <dbReference type="EMBL" id="CDF38719.1"/>
    </source>
</evidence>
<protein>
    <submittedName>
        <fullName evidence="1">Uncharacterized protein</fullName>
    </submittedName>
</protein>
<dbReference type="GeneID" id="17326341"/>
<reference evidence="2" key="1">
    <citation type="journal article" date="2013" name="Proc. Natl. Acad. Sci. U.S.A.">
        <title>Genome structure and metabolic features in the red seaweed Chondrus crispus shed light on evolution of the Archaeplastida.</title>
        <authorList>
            <person name="Collen J."/>
            <person name="Porcel B."/>
            <person name="Carre W."/>
            <person name="Ball S.G."/>
            <person name="Chaparro C."/>
            <person name="Tonon T."/>
            <person name="Barbeyron T."/>
            <person name="Michel G."/>
            <person name="Noel B."/>
            <person name="Valentin K."/>
            <person name="Elias M."/>
            <person name="Artiguenave F."/>
            <person name="Arun A."/>
            <person name="Aury J.M."/>
            <person name="Barbosa-Neto J.F."/>
            <person name="Bothwell J.H."/>
            <person name="Bouget F.Y."/>
            <person name="Brillet L."/>
            <person name="Cabello-Hurtado F."/>
            <person name="Capella-Gutierrez S."/>
            <person name="Charrier B."/>
            <person name="Cladiere L."/>
            <person name="Cock J.M."/>
            <person name="Coelho S.M."/>
            <person name="Colleoni C."/>
            <person name="Czjzek M."/>
            <person name="Da Silva C."/>
            <person name="Delage L."/>
            <person name="Denoeud F."/>
            <person name="Deschamps P."/>
            <person name="Dittami S.M."/>
            <person name="Gabaldon T."/>
            <person name="Gachon C.M."/>
            <person name="Groisillier A."/>
            <person name="Herve C."/>
            <person name="Jabbari K."/>
            <person name="Katinka M."/>
            <person name="Kloareg B."/>
            <person name="Kowalczyk N."/>
            <person name="Labadie K."/>
            <person name="Leblanc C."/>
            <person name="Lopez P.J."/>
            <person name="McLachlan D.H."/>
            <person name="Meslet-Cladiere L."/>
            <person name="Moustafa A."/>
            <person name="Nehr Z."/>
            <person name="Nyvall Collen P."/>
            <person name="Panaud O."/>
            <person name="Partensky F."/>
            <person name="Poulain J."/>
            <person name="Rensing S.A."/>
            <person name="Rousvoal S."/>
            <person name="Samson G."/>
            <person name="Symeonidi A."/>
            <person name="Weissenbach J."/>
            <person name="Zambounis A."/>
            <person name="Wincker P."/>
            <person name="Boyen C."/>
        </authorList>
    </citation>
    <scope>NUCLEOTIDE SEQUENCE [LARGE SCALE GENOMIC DNA]</scope>
    <source>
        <strain evidence="2">cv. Stackhouse</strain>
    </source>
</reference>
<organism evidence="1 2">
    <name type="scientific">Chondrus crispus</name>
    <name type="common">Carrageen Irish moss</name>
    <name type="synonym">Polymorpha crispa</name>
    <dbReference type="NCBI Taxonomy" id="2769"/>
    <lineage>
        <taxon>Eukaryota</taxon>
        <taxon>Rhodophyta</taxon>
        <taxon>Florideophyceae</taxon>
        <taxon>Rhodymeniophycidae</taxon>
        <taxon>Gigartinales</taxon>
        <taxon>Gigartinaceae</taxon>
        <taxon>Chondrus</taxon>
    </lineage>
</organism>
<evidence type="ECO:0000313" key="2">
    <source>
        <dbReference type="Proteomes" id="UP000012073"/>
    </source>
</evidence>
<name>R7QKV8_CHOCR</name>
<dbReference type="EMBL" id="HG001959">
    <property type="protein sequence ID" value="CDF38719.1"/>
    <property type="molecule type" value="Genomic_DNA"/>
</dbReference>
<proteinExistence type="predicted"/>
<accession>R7QKV8</accession>
<keyword evidence="2" id="KW-1185">Reference proteome</keyword>
<dbReference type="RefSeq" id="XP_005718624.1">
    <property type="nucleotide sequence ID" value="XM_005718567.1"/>
</dbReference>
<dbReference type="Proteomes" id="UP000012073">
    <property type="component" value="Unassembled WGS sequence"/>
</dbReference>
<dbReference type="Gramene" id="CDF38719">
    <property type="protein sequence ID" value="CDF38719"/>
    <property type="gene ID" value="CHC_T00006508001"/>
</dbReference>
<dbReference type="KEGG" id="ccp:CHC_T00006508001"/>
<dbReference type="AlphaFoldDB" id="R7QKV8"/>
<sequence>MYAEIERSSCSFVGENKTSKCRTVQRAILCDDGRSEVAMDEPKRWLARFYYLSSYGIGINHADIGRPPERGDRGLAACDSTCQTDYSRHREFATISISATTAPDAPGHRTVK</sequence>